<dbReference type="OMA" id="ICTREVG"/>
<dbReference type="Gene3D" id="1.20.58.530">
    <property type="match status" value="1"/>
</dbReference>
<dbReference type="GO" id="GO:0016459">
    <property type="term" value="C:myosin complex"/>
    <property type="evidence" value="ECO:0007669"/>
    <property type="project" value="UniProtKB-KW"/>
</dbReference>
<dbReference type="AlphaFoldDB" id="A0A401QGM8"/>
<feature type="non-terminal residue" evidence="7">
    <location>
        <position position="1"/>
    </location>
</feature>
<dbReference type="Gene3D" id="3.40.850.10">
    <property type="entry name" value="Kinesin motor domain"/>
    <property type="match status" value="1"/>
</dbReference>
<evidence type="ECO:0000256" key="2">
    <source>
        <dbReference type="ARBA" id="ARBA00022840"/>
    </source>
</evidence>
<evidence type="ECO:0000256" key="1">
    <source>
        <dbReference type="ARBA" id="ARBA00022741"/>
    </source>
</evidence>
<dbReference type="PROSITE" id="PS51456">
    <property type="entry name" value="MYOSIN_MOTOR"/>
    <property type="match status" value="1"/>
</dbReference>
<keyword evidence="1" id="KW-0547">Nucleotide-binding</keyword>
<dbReference type="GO" id="GO:0003774">
    <property type="term" value="F:cytoskeletal motor activity"/>
    <property type="evidence" value="ECO:0007669"/>
    <property type="project" value="InterPro"/>
</dbReference>
<gene>
    <name evidence="7" type="ORF">scyTo_0025043</name>
</gene>
<dbReference type="PANTHER" id="PTHR46049">
    <property type="entry name" value="AGAP003327-PA"/>
    <property type="match status" value="1"/>
</dbReference>
<dbReference type="InterPro" id="IPR036961">
    <property type="entry name" value="Kinesin_motor_dom_sf"/>
</dbReference>
<accession>A0A401QGM8</accession>
<dbReference type="GO" id="GO:0003779">
    <property type="term" value="F:actin binding"/>
    <property type="evidence" value="ECO:0007669"/>
    <property type="project" value="UniProtKB-KW"/>
</dbReference>
<dbReference type="EMBL" id="BFAA01068910">
    <property type="protein sequence ID" value="GCB84467.1"/>
    <property type="molecule type" value="Genomic_DNA"/>
</dbReference>
<dbReference type="InterPro" id="IPR001609">
    <property type="entry name" value="Myosin_head_motor_dom-like"/>
</dbReference>
<dbReference type="GO" id="GO:0044295">
    <property type="term" value="C:axonal growth cone"/>
    <property type="evidence" value="ECO:0007669"/>
    <property type="project" value="TreeGrafter"/>
</dbReference>
<organism evidence="7 8">
    <name type="scientific">Scyliorhinus torazame</name>
    <name type="common">Cloudy catshark</name>
    <name type="synonym">Catulus torazame</name>
    <dbReference type="NCBI Taxonomy" id="75743"/>
    <lineage>
        <taxon>Eukaryota</taxon>
        <taxon>Metazoa</taxon>
        <taxon>Chordata</taxon>
        <taxon>Craniata</taxon>
        <taxon>Vertebrata</taxon>
        <taxon>Chondrichthyes</taxon>
        <taxon>Elasmobranchii</taxon>
        <taxon>Galeomorphii</taxon>
        <taxon>Galeoidea</taxon>
        <taxon>Carcharhiniformes</taxon>
        <taxon>Scyliorhinidae</taxon>
        <taxon>Scyliorhinus</taxon>
    </lineage>
</organism>
<comment type="caution">
    <text evidence="7">The sequence shown here is derived from an EMBL/GenBank/DDBJ whole genome shotgun (WGS) entry which is preliminary data.</text>
</comment>
<keyword evidence="5" id="KW-0009">Actin-binding</keyword>
<dbReference type="PANTHER" id="PTHR46049:SF4">
    <property type="entry name" value="UNCONVENTIONAL MYOSIN-X"/>
    <property type="match status" value="1"/>
</dbReference>
<evidence type="ECO:0000256" key="3">
    <source>
        <dbReference type="ARBA" id="ARBA00023123"/>
    </source>
</evidence>
<comment type="similarity">
    <text evidence="5">Belongs to the TRAFAC class myosin-kinesin ATPase superfamily. Myosin family.</text>
</comment>
<dbReference type="GO" id="GO:0005524">
    <property type="term" value="F:ATP binding"/>
    <property type="evidence" value="ECO:0007669"/>
    <property type="project" value="UniProtKB-KW"/>
</dbReference>
<keyword evidence="3 5" id="KW-0518">Myosin</keyword>
<dbReference type="InterPro" id="IPR051724">
    <property type="entry name" value="Actin_motor_Myosin"/>
</dbReference>
<dbReference type="InterPro" id="IPR027417">
    <property type="entry name" value="P-loop_NTPase"/>
</dbReference>
<keyword evidence="4" id="KW-0505">Motor protein</keyword>
<keyword evidence="2" id="KW-0067">ATP-binding</keyword>
<sequence>LDFIYDLFERVYSRNNGDDAVRLGTQRRKRTLSSQFRDSLHSLMATLGSSNPFFIRCIKPNEKKVRSTLICEWTKWAFYSGFGVICTREVGVTDQAGG</sequence>
<evidence type="ECO:0000256" key="5">
    <source>
        <dbReference type="PROSITE-ProRule" id="PRU00782"/>
    </source>
</evidence>
<dbReference type="Pfam" id="PF00063">
    <property type="entry name" value="Myosin_head"/>
    <property type="match status" value="1"/>
</dbReference>
<dbReference type="STRING" id="75743.A0A401QGM8"/>
<keyword evidence="8" id="KW-1185">Reference proteome</keyword>
<proteinExistence type="inferred from homology"/>
<protein>
    <recommendedName>
        <fullName evidence="6">Myosin motor domain-containing protein</fullName>
    </recommendedName>
</protein>
<feature type="domain" description="Myosin motor" evidence="6">
    <location>
        <begin position="1"/>
        <end position="98"/>
    </location>
</feature>
<name>A0A401QGM8_SCYTO</name>
<reference evidence="7 8" key="1">
    <citation type="journal article" date="2018" name="Nat. Ecol. Evol.">
        <title>Shark genomes provide insights into elasmobranch evolution and the origin of vertebrates.</title>
        <authorList>
            <person name="Hara Y"/>
            <person name="Yamaguchi K"/>
            <person name="Onimaru K"/>
            <person name="Kadota M"/>
            <person name="Koyanagi M"/>
            <person name="Keeley SD"/>
            <person name="Tatsumi K"/>
            <person name="Tanaka K"/>
            <person name="Motone F"/>
            <person name="Kageyama Y"/>
            <person name="Nozu R"/>
            <person name="Adachi N"/>
            <person name="Nishimura O"/>
            <person name="Nakagawa R"/>
            <person name="Tanegashima C"/>
            <person name="Kiyatake I"/>
            <person name="Matsumoto R"/>
            <person name="Murakumo K"/>
            <person name="Nishida K"/>
            <person name="Terakita A"/>
            <person name="Kuratani S"/>
            <person name="Sato K"/>
            <person name="Hyodo S Kuraku.S."/>
        </authorList>
    </citation>
    <scope>NUCLEOTIDE SEQUENCE [LARGE SCALE GENOMIC DNA]</scope>
</reference>
<evidence type="ECO:0000313" key="8">
    <source>
        <dbReference type="Proteomes" id="UP000288216"/>
    </source>
</evidence>
<dbReference type="GO" id="GO:0048675">
    <property type="term" value="P:axon extension"/>
    <property type="evidence" value="ECO:0007669"/>
    <property type="project" value="TreeGrafter"/>
</dbReference>
<evidence type="ECO:0000256" key="4">
    <source>
        <dbReference type="ARBA" id="ARBA00023175"/>
    </source>
</evidence>
<dbReference type="OrthoDB" id="8953810at2759"/>
<comment type="caution">
    <text evidence="5">Lacks conserved residue(s) required for the propagation of feature annotation.</text>
</comment>
<evidence type="ECO:0000313" key="7">
    <source>
        <dbReference type="EMBL" id="GCB84467.1"/>
    </source>
</evidence>
<dbReference type="SUPFAM" id="SSF52540">
    <property type="entry name" value="P-loop containing nucleoside triphosphate hydrolases"/>
    <property type="match status" value="1"/>
</dbReference>
<dbReference type="Proteomes" id="UP000288216">
    <property type="component" value="Unassembled WGS sequence"/>
</dbReference>
<evidence type="ECO:0000259" key="6">
    <source>
        <dbReference type="PROSITE" id="PS51456"/>
    </source>
</evidence>